<protein>
    <submittedName>
        <fullName evidence="1">Uncharacterized protein</fullName>
    </submittedName>
</protein>
<dbReference type="Proteomes" id="UP000012329">
    <property type="component" value="Unassembled WGS sequence"/>
</dbReference>
<dbReference type="EMBL" id="AFJL02000073">
    <property type="protein sequence ID" value="EMY05737.1"/>
    <property type="molecule type" value="Genomic_DNA"/>
</dbReference>
<evidence type="ECO:0000313" key="1">
    <source>
        <dbReference type="EMBL" id="EMY05737.1"/>
    </source>
</evidence>
<sequence>MLCNFSTTLLIIVVLEILQMQIFQVRLPEGTIFLFVLNRIFGF</sequence>
<accession>A0A829D5T4</accession>
<comment type="caution">
    <text evidence="1">The sequence shown here is derived from an EMBL/GenBank/DDBJ whole genome shotgun (WGS) entry which is preliminary data.</text>
</comment>
<evidence type="ECO:0000313" key="2">
    <source>
        <dbReference type="Proteomes" id="UP000012329"/>
    </source>
</evidence>
<name>A0A829D5T4_LEPIR</name>
<dbReference type="AlphaFoldDB" id="A0A829D5T4"/>
<proteinExistence type="predicted"/>
<gene>
    <name evidence="1" type="ORF">LEP1GSC029_1286</name>
</gene>
<organism evidence="1 2">
    <name type="scientific">Leptospira interrogans str. 2002000626</name>
    <dbReference type="NCBI Taxonomy" id="996803"/>
    <lineage>
        <taxon>Bacteria</taxon>
        <taxon>Pseudomonadati</taxon>
        <taxon>Spirochaetota</taxon>
        <taxon>Spirochaetia</taxon>
        <taxon>Leptospirales</taxon>
        <taxon>Leptospiraceae</taxon>
        <taxon>Leptospira</taxon>
    </lineage>
</organism>
<reference evidence="1 2" key="1">
    <citation type="submission" date="2013-02" db="EMBL/GenBank/DDBJ databases">
        <authorList>
            <person name="Harkins D.M."/>
            <person name="Durkin A.S."/>
            <person name="Brinkac L.M."/>
            <person name="Haft D.H."/>
            <person name="Selengut J.D."/>
            <person name="Sanka R."/>
            <person name="DePew J."/>
            <person name="Purushe J."/>
            <person name="Whelen A.C."/>
            <person name="Vinetz J.M."/>
            <person name="Sutton G.G."/>
            <person name="Nierman W.C."/>
            <person name="Fouts D.E."/>
        </authorList>
    </citation>
    <scope>NUCLEOTIDE SEQUENCE [LARGE SCALE GENOMIC DNA]</scope>
    <source>
        <strain evidence="1 2">2002000626</strain>
    </source>
</reference>